<evidence type="ECO:0000256" key="1">
    <source>
        <dbReference type="SAM" id="Phobius"/>
    </source>
</evidence>
<feature type="transmembrane region" description="Helical" evidence="1">
    <location>
        <begin position="54"/>
        <end position="74"/>
    </location>
</feature>
<gene>
    <name evidence="2" type="ORF">PY649_26745</name>
</gene>
<feature type="transmembrane region" description="Helical" evidence="1">
    <location>
        <begin position="94"/>
        <end position="115"/>
    </location>
</feature>
<evidence type="ECO:0000313" key="2">
    <source>
        <dbReference type="EMBL" id="MDL2402499.1"/>
    </source>
</evidence>
<proteinExistence type="predicted"/>
<organism evidence="2 3">
    <name type="scientific">Rhizobium mayense</name>
    <dbReference type="NCBI Taxonomy" id="1312184"/>
    <lineage>
        <taxon>Bacteria</taxon>
        <taxon>Pseudomonadati</taxon>
        <taxon>Pseudomonadota</taxon>
        <taxon>Alphaproteobacteria</taxon>
        <taxon>Hyphomicrobiales</taxon>
        <taxon>Rhizobiaceae</taxon>
        <taxon>Rhizobium/Agrobacterium group</taxon>
        <taxon>Rhizobium</taxon>
    </lineage>
</organism>
<feature type="transmembrane region" description="Helical" evidence="1">
    <location>
        <begin position="12"/>
        <end position="34"/>
    </location>
</feature>
<feature type="transmembrane region" description="Helical" evidence="1">
    <location>
        <begin position="136"/>
        <end position="157"/>
    </location>
</feature>
<dbReference type="Proteomes" id="UP001172645">
    <property type="component" value="Unassembled WGS sequence"/>
</dbReference>
<keyword evidence="1" id="KW-0472">Membrane</keyword>
<dbReference type="RefSeq" id="WP_285871892.1">
    <property type="nucleotide sequence ID" value="NZ_JARFYM010000030.1"/>
</dbReference>
<evidence type="ECO:0000313" key="3">
    <source>
        <dbReference type="Proteomes" id="UP001172645"/>
    </source>
</evidence>
<sequence>MMDDIVVARALHVLSVIHWIGGLSFVTLVVLPLARSQRIAEDALTLFESVERHFSAQVRVSVPLAGATGLWMTYRMDLWDRFADPEFWWMSAMFGVWLIFMLMLFAIEPLLHLKFEKSARLDPRASIRRLSRLHEFLLLLAAVTAFGAVAGSHGLVFF</sequence>
<name>A0ABT7K5T6_9HYPH</name>
<accession>A0ABT7K5T6</accession>
<comment type="caution">
    <text evidence="2">The sequence shown here is derived from an EMBL/GenBank/DDBJ whole genome shotgun (WGS) entry which is preliminary data.</text>
</comment>
<keyword evidence="3" id="KW-1185">Reference proteome</keyword>
<evidence type="ECO:0008006" key="4">
    <source>
        <dbReference type="Google" id="ProtNLM"/>
    </source>
</evidence>
<dbReference type="EMBL" id="JARFYM010000030">
    <property type="protein sequence ID" value="MDL2402499.1"/>
    <property type="molecule type" value="Genomic_DNA"/>
</dbReference>
<reference evidence="2" key="1">
    <citation type="submission" date="2023-06" db="EMBL/GenBank/DDBJ databases">
        <title>Phylogenetic Diversity of Rhizobium strains.</title>
        <authorList>
            <person name="Moura F.T."/>
            <person name="Helene L.C.F."/>
            <person name="Hungria M."/>
        </authorList>
    </citation>
    <scope>NUCLEOTIDE SEQUENCE</scope>
    <source>
        <strain evidence="2">CCGE526</strain>
    </source>
</reference>
<keyword evidence="1" id="KW-0812">Transmembrane</keyword>
<protein>
    <recommendedName>
        <fullName evidence="4">Copper resistance protein D domain-containing protein</fullName>
    </recommendedName>
</protein>
<keyword evidence="1" id="KW-1133">Transmembrane helix</keyword>